<feature type="compositionally biased region" description="Low complexity" evidence="1">
    <location>
        <begin position="1"/>
        <end position="26"/>
    </location>
</feature>
<feature type="region of interest" description="Disordered" evidence="1">
    <location>
        <begin position="363"/>
        <end position="436"/>
    </location>
</feature>
<dbReference type="EMBL" id="JAEPRB010000894">
    <property type="protein sequence ID" value="KAG2210722.1"/>
    <property type="molecule type" value="Genomic_DNA"/>
</dbReference>
<feature type="compositionally biased region" description="Low complexity" evidence="1">
    <location>
        <begin position="503"/>
        <end position="519"/>
    </location>
</feature>
<evidence type="ECO:0000259" key="2">
    <source>
        <dbReference type="Pfam" id="PF03732"/>
    </source>
</evidence>
<comment type="caution">
    <text evidence="3">The sequence shown here is derived from an EMBL/GenBank/DDBJ whole genome shotgun (WGS) entry which is preliminary data.</text>
</comment>
<feature type="domain" description="Retrotransposon gag" evidence="2">
    <location>
        <begin position="218"/>
        <end position="315"/>
    </location>
</feature>
<name>A0A8H7RGS8_9FUNG</name>
<accession>A0A8H7RGS8</accession>
<dbReference type="Proteomes" id="UP000646827">
    <property type="component" value="Unassembled WGS sequence"/>
</dbReference>
<keyword evidence="4" id="KW-1185">Reference proteome</keyword>
<feature type="region of interest" description="Disordered" evidence="1">
    <location>
        <begin position="503"/>
        <end position="564"/>
    </location>
</feature>
<gene>
    <name evidence="3" type="ORF">INT45_013566</name>
</gene>
<proteinExistence type="predicted"/>
<dbReference type="InterPro" id="IPR005162">
    <property type="entry name" value="Retrotrans_gag_dom"/>
</dbReference>
<feature type="compositionally biased region" description="Polar residues" evidence="1">
    <location>
        <begin position="520"/>
        <end position="547"/>
    </location>
</feature>
<evidence type="ECO:0000313" key="3">
    <source>
        <dbReference type="EMBL" id="KAG2210722.1"/>
    </source>
</evidence>
<evidence type="ECO:0000313" key="4">
    <source>
        <dbReference type="Proteomes" id="UP000646827"/>
    </source>
</evidence>
<protein>
    <recommendedName>
        <fullName evidence="2">Retrotransposon gag domain-containing protein</fullName>
    </recommendedName>
</protein>
<sequence length="564" mass="61900">MSQNSFSAASPIGSPIASPRISASSIGDSVASTGSPVGIPADIPEHSSVNDQDDSMEGIEHTFVESTVLNESVQEVSQVKAQPTSEPKNTVAGNKIDSIKAAISVIQDEILTLTMYVGGAPENDPLLNNKRTRLNRRTQDLKLMKNGLEIMKDTMKDTIQASKVSSVVPAKLPMFCWEGHDNIPGEHIFEDIKTCLTRFTDVMNCHNLDLDANFLRLLPAQLTSNTRVWFEGYLSKFRSAYQTNPTWLQFSAAFQARYGLNAQEERNNCARELNNISMFRGESLESFIDRFNSLRRRAVDQVLPKSVLAEKFLFALPDNLMNQVSIATASLPIYKQNDVDVLAGLARGLLNRLFKGKMRADSLDIPAPRAPKRSATVMNQNDDVHQSSRLSKHAVTSHSRIQEHASGSPGPSGSSSAAVQHQPRHHQSRSPSGKFCSFHRVTTHNTVDCNAAAAGEVPRNNRKCRKCHADNWTPQHVCNTSRGGPNLDGNIHLNAISFARSSGNRRNANNVPVNRVPPNTTSTSTALWNDFANNTSDATPSEPSNNQDDTEMTDASMVARQAQQ</sequence>
<feature type="region of interest" description="Disordered" evidence="1">
    <location>
        <begin position="1"/>
        <end position="53"/>
    </location>
</feature>
<feature type="non-terminal residue" evidence="3">
    <location>
        <position position="564"/>
    </location>
</feature>
<dbReference type="AlphaFoldDB" id="A0A8H7RGS8"/>
<dbReference type="Pfam" id="PF03732">
    <property type="entry name" value="Retrotrans_gag"/>
    <property type="match status" value="1"/>
</dbReference>
<reference evidence="3 4" key="1">
    <citation type="submission" date="2020-12" db="EMBL/GenBank/DDBJ databases">
        <title>Metabolic potential, ecology and presence of endohyphal bacteria is reflected in genomic diversity of Mucoromycotina.</title>
        <authorList>
            <person name="Muszewska A."/>
            <person name="Okrasinska A."/>
            <person name="Steczkiewicz K."/>
            <person name="Drgas O."/>
            <person name="Orlowska M."/>
            <person name="Perlinska-Lenart U."/>
            <person name="Aleksandrzak-Piekarczyk T."/>
            <person name="Szatraj K."/>
            <person name="Zielenkiewicz U."/>
            <person name="Pilsyk S."/>
            <person name="Malc E."/>
            <person name="Mieczkowski P."/>
            <person name="Kruszewska J.S."/>
            <person name="Biernat P."/>
            <person name="Pawlowska J."/>
        </authorList>
    </citation>
    <scope>NUCLEOTIDE SEQUENCE [LARGE SCALE GENOMIC DNA]</scope>
    <source>
        <strain evidence="3 4">CBS 142.35</strain>
    </source>
</reference>
<evidence type="ECO:0000256" key="1">
    <source>
        <dbReference type="SAM" id="MobiDB-lite"/>
    </source>
</evidence>
<dbReference type="OrthoDB" id="2288643at2759"/>
<organism evidence="3 4">
    <name type="scientific">Circinella minor</name>
    <dbReference type="NCBI Taxonomy" id="1195481"/>
    <lineage>
        <taxon>Eukaryota</taxon>
        <taxon>Fungi</taxon>
        <taxon>Fungi incertae sedis</taxon>
        <taxon>Mucoromycota</taxon>
        <taxon>Mucoromycotina</taxon>
        <taxon>Mucoromycetes</taxon>
        <taxon>Mucorales</taxon>
        <taxon>Lichtheimiaceae</taxon>
        <taxon>Circinella</taxon>
    </lineage>
</organism>
<feature type="compositionally biased region" description="Low complexity" evidence="1">
    <location>
        <begin position="405"/>
        <end position="418"/>
    </location>
</feature>